<dbReference type="GO" id="GO:0008270">
    <property type="term" value="F:zinc ion binding"/>
    <property type="evidence" value="ECO:0007669"/>
    <property type="project" value="UniProtKB-KW"/>
</dbReference>
<dbReference type="GO" id="GO:0000976">
    <property type="term" value="F:transcription cis-regulatory region binding"/>
    <property type="evidence" value="ECO:0007669"/>
    <property type="project" value="TreeGrafter"/>
</dbReference>
<evidence type="ECO:0000256" key="10">
    <source>
        <dbReference type="SAM" id="MobiDB-lite"/>
    </source>
</evidence>
<evidence type="ECO:0000313" key="12">
    <source>
        <dbReference type="EMBL" id="CAB3373970.1"/>
    </source>
</evidence>
<keyword evidence="13" id="KW-1185">Reference proteome</keyword>
<protein>
    <recommendedName>
        <fullName evidence="7">E3 ubiquitin-protein ligase RNF10</fullName>
    </recommendedName>
    <alternativeName>
        <fullName evidence="8">RING finger protein 10</fullName>
    </alternativeName>
</protein>
<evidence type="ECO:0000256" key="9">
    <source>
        <dbReference type="PROSITE-ProRule" id="PRU00175"/>
    </source>
</evidence>
<evidence type="ECO:0000256" key="6">
    <source>
        <dbReference type="ARBA" id="ARBA00022833"/>
    </source>
</evidence>
<dbReference type="GO" id="GO:0005737">
    <property type="term" value="C:cytoplasm"/>
    <property type="evidence" value="ECO:0007669"/>
    <property type="project" value="UniProtKB-SubCell"/>
</dbReference>
<reference evidence="12 13" key="1">
    <citation type="submission" date="2020-04" db="EMBL/GenBank/DDBJ databases">
        <authorList>
            <person name="Alioto T."/>
            <person name="Alioto T."/>
            <person name="Gomez Garrido J."/>
        </authorList>
    </citation>
    <scope>NUCLEOTIDE SEQUENCE [LARGE SCALE GENOMIC DNA]</scope>
</reference>
<feature type="compositionally biased region" description="Polar residues" evidence="10">
    <location>
        <begin position="628"/>
        <end position="637"/>
    </location>
</feature>
<dbReference type="CDD" id="cd16536">
    <property type="entry name" value="RING-HC_RNF10"/>
    <property type="match status" value="1"/>
</dbReference>
<evidence type="ECO:0000256" key="2">
    <source>
        <dbReference type="ARBA" id="ARBA00008117"/>
    </source>
</evidence>
<dbReference type="Proteomes" id="UP000494165">
    <property type="component" value="Unassembled WGS sequence"/>
</dbReference>
<evidence type="ECO:0000256" key="5">
    <source>
        <dbReference type="ARBA" id="ARBA00022771"/>
    </source>
</evidence>
<proteinExistence type="inferred from homology"/>
<evidence type="ECO:0000256" key="1">
    <source>
        <dbReference type="ARBA" id="ARBA00004496"/>
    </source>
</evidence>
<dbReference type="InterPro" id="IPR001841">
    <property type="entry name" value="Znf_RING"/>
</dbReference>
<keyword evidence="3" id="KW-0963">Cytoplasm</keyword>
<evidence type="ECO:0000313" key="13">
    <source>
        <dbReference type="Proteomes" id="UP000494165"/>
    </source>
</evidence>
<comment type="caution">
    <text evidence="12">The sequence shown here is derived from an EMBL/GenBank/DDBJ whole genome shotgun (WGS) entry which is preliminary data.</text>
</comment>
<dbReference type="Pfam" id="PF00097">
    <property type="entry name" value="zf-C3HC4"/>
    <property type="match status" value="1"/>
</dbReference>
<feature type="region of interest" description="Disordered" evidence="10">
    <location>
        <begin position="1"/>
        <end position="92"/>
    </location>
</feature>
<comment type="subcellular location">
    <subcellularLocation>
        <location evidence="1">Cytoplasm</location>
    </subcellularLocation>
</comment>
<evidence type="ECO:0000256" key="8">
    <source>
        <dbReference type="ARBA" id="ARBA00035390"/>
    </source>
</evidence>
<dbReference type="PANTHER" id="PTHR12983:SF9">
    <property type="entry name" value="E3 UBIQUITIN-PROTEIN LIGASE RNF10"/>
    <property type="match status" value="1"/>
</dbReference>
<keyword evidence="6" id="KW-0862">Zinc</keyword>
<dbReference type="InterPro" id="IPR039739">
    <property type="entry name" value="MAG2/RNF10"/>
</dbReference>
<accession>A0A8S1CYP8</accession>
<evidence type="ECO:0000259" key="11">
    <source>
        <dbReference type="PROSITE" id="PS50089"/>
    </source>
</evidence>
<keyword evidence="4" id="KW-0479">Metal-binding</keyword>
<name>A0A8S1CYP8_9INSE</name>
<dbReference type="OrthoDB" id="10064108at2759"/>
<dbReference type="PROSITE" id="PS50089">
    <property type="entry name" value="ZF_RING_2"/>
    <property type="match status" value="1"/>
</dbReference>
<feature type="compositionally biased region" description="Basic residues" evidence="10">
    <location>
        <begin position="617"/>
        <end position="626"/>
    </location>
</feature>
<comment type="similarity">
    <text evidence="2">Belongs to the RNF10 family.</text>
</comment>
<evidence type="ECO:0000256" key="7">
    <source>
        <dbReference type="ARBA" id="ARBA00035131"/>
    </source>
</evidence>
<feature type="compositionally biased region" description="Basic residues" evidence="10">
    <location>
        <begin position="64"/>
        <end position="77"/>
    </location>
</feature>
<feature type="region of interest" description="Disordered" evidence="10">
    <location>
        <begin position="601"/>
        <end position="637"/>
    </location>
</feature>
<dbReference type="SUPFAM" id="SSF57850">
    <property type="entry name" value="RING/U-box"/>
    <property type="match status" value="1"/>
</dbReference>
<dbReference type="InterPro" id="IPR017907">
    <property type="entry name" value="Znf_RING_CS"/>
</dbReference>
<evidence type="ECO:0000256" key="4">
    <source>
        <dbReference type="ARBA" id="ARBA00022723"/>
    </source>
</evidence>
<organism evidence="12 13">
    <name type="scientific">Cloeon dipterum</name>
    <dbReference type="NCBI Taxonomy" id="197152"/>
    <lineage>
        <taxon>Eukaryota</taxon>
        <taxon>Metazoa</taxon>
        <taxon>Ecdysozoa</taxon>
        <taxon>Arthropoda</taxon>
        <taxon>Hexapoda</taxon>
        <taxon>Insecta</taxon>
        <taxon>Pterygota</taxon>
        <taxon>Palaeoptera</taxon>
        <taxon>Ephemeroptera</taxon>
        <taxon>Pisciforma</taxon>
        <taxon>Baetidae</taxon>
        <taxon>Cloeon</taxon>
    </lineage>
</organism>
<feature type="compositionally biased region" description="Polar residues" evidence="10">
    <location>
        <begin position="19"/>
        <end position="36"/>
    </location>
</feature>
<keyword evidence="5 9" id="KW-0863">Zinc-finger</keyword>
<dbReference type="PANTHER" id="PTHR12983">
    <property type="entry name" value="RING FINGER 10 FAMILY MEMBER"/>
    <property type="match status" value="1"/>
</dbReference>
<dbReference type="AlphaFoldDB" id="A0A8S1CYP8"/>
<evidence type="ECO:0000256" key="3">
    <source>
        <dbReference type="ARBA" id="ARBA00022490"/>
    </source>
</evidence>
<dbReference type="SMART" id="SM00184">
    <property type="entry name" value="RING"/>
    <property type="match status" value="1"/>
</dbReference>
<feature type="compositionally biased region" description="Basic and acidic residues" evidence="10">
    <location>
        <begin position="78"/>
        <end position="92"/>
    </location>
</feature>
<sequence length="637" mass="71450">MELKPASAPRASQFAGRQAATNSKNKQPQDAVTASKGQQRGGRGRRDGSVPQLLQQQQQQAAAKRGKAHDKRPRPRGQYHEGGKEDSQVGDHAAEFESVLSGRKKVNLNHLLNFHYGPNVGTVGVGSPPGYKNWQHAPQRHRFNKEQFLQANCQFVVKSGADYSRYLNDPDTLVQWDAIEQIRIHSSEKLSCPICLYQPKAARITKCGHIFCWPCVLHYLALGEKSWRKCPICYESIYKDDLKSVIALHHEDLKPVENQVQSGEEPVDPQQCKLVKASPLEILAILQQETDELKERLLEEQGDPEICFTEQAFDLLEQRKSFVSSNVSLVEEEAVAADVENCNYLDESAKVPKNESLSEETKKTFYFYQADDGQHVYLHALNVHMIEHTHGELEHCPTTIRGRIVEKEAVSMSSELRQRLRCLQHLPLTCQFEVVELELRPPAVSRPTLHHFREQLEARRKQRQRRAREENKLAKRISEEENRLLGKFPLPSASIESYQHFPECGGGVGHTASAAEQPLEEIMQELTVDPSNSYTGPSFSRMLQEGKGHGPPARAPKMSTSCSAPNFPTLAAPTEEDTEACLPAPSFSKSFGDAFAMALMKAENSNGDGPEDEGQGRKKKKNKKKLLFSTSMACNSK</sequence>
<feature type="domain" description="RING-type" evidence="11">
    <location>
        <begin position="192"/>
        <end position="233"/>
    </location>
</feature>
<dbReference type="InterPro" id="IPR018957">
    <property type="entry name" value="Znf_C3HC4_RING-type"/>
</dbReference>
<dbReference type="InterPro" id="IPR013083">
    <property type="entry name" value="Znf_RING/FYVE/PHD"/>
</dbReference>
<dbReference type="PROSITE" id="PS00518">
    <property type="entry name" value="ZF_RING_1"/>
    <property type="match status" value="1"/>
</dbReference>
<dbReference type="Gene3D" id="3.30.40.10">
    <property type="entry name" value="Zinc/RING finger domain, C3HC4 (zinc finger)"/>
    <property type="match status" value="1"/>
</dbReference>
<dbReference type="GO" id="GO:0045944">
    <property type="term" value="P:positive regulation of transcription by RNA polymerase II"/>
    <property type="evidence" value="ECO:0007669"/>
    <property type="project" value="TreeGrafter"/>
</dbReference>
<gene>
    <name evidence="12" type="ORF">CLODIP_2_CD13465</name>
</gene>
<feature type="compositionally biased region" description="Low complexity" evidence="10">
    <location>
        <begin position="52"/>
        <end position="63"/>
    </location>
</feature>
<dbReference type="EMBL" id="CADEPI010000092">
    <property type="protein sequence ID" value="CAB3373970.1"/>
    <property type="molecule type" value="Genomic_DNA"/>
</dbReference>